<dbReference type="AlphaFoldDB" id="A0A6J8DMP1"/>
<dbReference type="EMBL" id="CACVKT020007641">
    <property type="protein sequence ID" value="CAC5409396.1"/>
    <property type="molecule type" value="Genomic_DNA"/>
</dbReference>
<name>A0A6J8DMP1_MYTCO</name>
<reference evidence="1 2" key="1">
    <citation type="submission" date="2020-06" db="EMBL/GenBank/DDBJ databases">
        <authorList>
            <person name="Li R."/>
            <person name="Bekaert M."/>
        </authorList>
    </citation>
    <scope>NUCLEOTIDE SEQUENCE [LARGE SCALE GENOMIC DNA]</scope>
    <source>
        <strain evidence="2">wild</strain>
    </source>
</reference>
<organism evidence="1 2">
    <name type="scientific">Mytilus coruscus</name>
    <name type="common">Sea mussel</name>
    <dbReference type="NCBI Taxonomy" id="42192"/>
    <lineage>
        <taxon>Eukaryota</taxon>
        <taxon>Metazoa</taxon>
        <taxon>Spiralia</taxon>
        <taxon>Lophotrochozoa</taxon>
        <taxon>Mollusca</taxon>
        <taxon>Bivalvia</taxon>
        <taxon>Autobranchia</taxon>
        <taxon>Pteriomorphia</taxon>
        <taxon>Mytilida</taxon>
        <taxon>Mytiloidea</taxon>
        <taxon>Mytilidae</taxon>
        <taxon>Mytilinae</taxon>
        <taxon>Mytilus</taxon>
    </lineage>
</organism>
<dbReference type="Proteomes" id="UP000507470">
    <property type="component" value="Unassembled WGS sequence"/>
</dbReference>
<protein>
    <submittedName>
        <fullName evidence="1">Uncharacterized protein</fullName>
    </submittedName>
</protein>
<accession>A0A6J8DMP1</accession>
<keyword evidence="2" id="KW-1185">Reference proteome</keyword>
<proteinExistence type="predicted"/>
<evidence type="ECO:0000313" key="2">
    <source>
        <dbReference type="Proteomes" id="UP000507470"/>
    </source>
</evidence>
<evidence type="ECO:0000313" key="1">
    <source>
        <dbReference type="EMBL" id="CAC5409396.1"/>
    </source>
</evidence>
<sequence length="255" mass="27955">MRLCQGAADKEGGMLASNVKPQSIEDAVDKTRWHQHNHQAIYGWSSRKEVKGVSLDTEEGGITITWSVPLPSRKSLGFPSRGKVNMVNAVNQGGSEDITPPHTDTLLEEISQQRDTGQGKRMLQEKVSVGESFILNPFQTAGHMPEGIDMISKIALGQDSRDVEGGWKLGRKSGAGQGRRSSDEWRTVTAMGPWHCFLTTQSAVDHSASMPLLENNALCGILDNPQREGKGVIQEEGFEGILPAQPVQFEYDFQL</sequence>
<gene>
    <name evidence="1" type="ORF">MCOR_42688</name>
</gene>